<accession>A0A371JUC9</accession>
<reference evidence="1 2" key="1">
    <citation type="submission" date="2018-08" db="EMBL/GenBank/DDBJ databases">
        <title>Muricauda nanhaiensis sp. nov., isolated from seawater of the South China Sea.</title>
        <authorList>
            <person name="Dang Y."/>
        </authorList>
    </citation>
    <scope>NUCLEOTIDE SEQUENCE [LARGE SCALE GENOMIC DNA]</scope>
    <source>
        <strain evidence="1 2">SM1704</strain>
    </source>
</reference>
<sequence>MWGLFGVGDYRSTRFLEGMRRTSITYRCLLPVFTGCLLSSCIEPFEVTFRDFESALVIQAMITNEMKPQQILLSRTYKFEDEGLTGESGATVMVAGSNGSSFVFEEMEKGTYLSTVDFAAEEGVDYTLSIITGDGRSYSSASSKLAGEVGIDSLYARRIINDFEEEGIGIFTSSLNTNGTPNFFRFEYEETYKIIAPEWAPRELEVNEDTYPPSIYIGTRSLDERVCYATNLSNRIILTDTNDFDTGQVENFMVKFIEQNNFVTTHRYSILVRQYSHTSAAYTFLETLNSFSSSESLFSETQPGFLQGNISSEDDSSEKVLGFFDIVAVSEKRIFFGYRDFFPTERLPDYIDPCVYAAPVAGLIDLIRWDLVKFINENDGSVGGGPYITVPQVCGDCTVLGSPEMPDFWKE</sequence>
<name>A0A371JUC9_9FLAO</name>
<dbReference type="EMBL" id="QTJX01000001">
    <property type="protein sequence ID" value="RDY61414.1"/>
    <property type="molecule type" value="Genomic_DNA"/>
</dbReference>
<proteinExistence type="predicted"/>
<dbReference type="Pfam" id="PF14054">
    <property type="entry name" value="DUF4249"/>
    <property type="match status" value="1"/>
</dbReference>
<keyword evidence="2" id="KW-1185">Reference proteome</keyword>
<evidence type="ECO:0000313" key="2">
    <source>
        <dbReference type="Proteomes" id="UP000261828"/>
    </source>
</evidence>
<protein>
    <submittedName>
        <fullName evidence="1">DUF4249 domain-containing protein</fullName>
    </submittedName>
</protein>
<dbReference type="Proteomes" id="UP000261828">
    <property type="component" value="Unassembled WGS sequence"/>
</dbReference>
<dbReference type="InterPro" id="IPR025345">
    <property type="entry name" value="DUF4249"/>
</dbReference>
<dbReference type="AlphaFoldDB" id="A0A371JUC9"/>
<gene>
    <name evidence="1" type="ORF">DX873_04440</name>
</gene>
<organism evidence="1 2">
    <name type="scientific">Flagellimonas nanhaiensis</name>
    <dbReference type="NCBI Taxonomy" id="2292706"/>
    <lineage>
        <taxon>Bacteria</taxon>
        <taxon>Pseudomonadati</taxon>
        <taxon>Bacteroidota</taxon>
        <taxon>Flavobacteriia</taxon>
        <taxon>Flavobacteriales</taxon>
        <taxon>Flavobacteriaceae</taxon>
        <taxon>Flagellimonas</taxon>
    </lineage>
</organism>
<comment type="caution">
    <text evidence="1">The sequence shown here is derived from an EMBL/GenBank/DDBJ whole genome shotgun (WGS) entry which is preliminary data.</text>
</comment>
<dbReference type="OrthoDB" id="1062680at2"/>
<evidence type="ECO:0000313" key="1">
    <source>
        <dbReference type="EMBL" id="RDY61414.1"/>
    </source>
</evidence>